<evidence type="ECO:0000256" key="1">
    <source>
        <dbReference type="ARBA" id="ARBA00004651"/>
    </source>
</evidence>
<dbReference type="Gene3D" id="1.20.1250.20">
    <property type="entry name" value="MFS general substrate transporter like domains"/>
    <property type="match status" value="2"/>
</dbReference>
<dbReference type="InterPro" id="IPR036259">
    <property type="entry name" value="MFS_trans_sf"/>
</dbReference>
<keyword evidence="5" id="KW-1133">Transmembrane helix</keyword>
<protein>
    <submittedName>
        <fullName evidence="7">MFS transporter</fullName>
    </submittedName>
</protein>
<dbReference type="PANTHER" id="PTHR43124:SF3">
    <property type="entry name" value="CHLORAMPHENICOL EFFLUX PUMP RV0191"/>
    <property type="match status" value="1"/>
</dbReference>
<keyword evidence="3" id="KW-1003">Cell membrane</keyword>
<sequence length="387" mass="41985">MKIFMEKLSLLSLSLILLSTFSTSPALPQMISYYRDKGLPSPQVELLFSIPSMAIIFILLITPWLSKKLSEKHMIIFGLLLTALGGGLPVVSQNYLLVFVSRLLLGSGIGFINARAISVISEYYQGKERRKLLGLRGSFEVLGNAGLTALVGLLLTFGWSKSFMIYFLALPILVLYLVFAPKKVVKGTNDKIKTKGQKVPKADLTYIVALAILAGFVITINTGINLRIPLLVVEFGLGTPAQASLVLSAMMLMGIIAGMSFGQLIAMFHKQLIPICLVLFSLTLLGVGLPSNLMVLTISAMASGFLYSLMVTAVFSLVADRVEYSLVGSATTLVLVFCNIGGASAAILLSCFDHLLGQINAVFYVYAILSLAVGMIYFFKCLFFKKM</sequence>
<dbReference type="InterPro" id="IPR020846">
    <property type="entry name" value="MFS_dom"/>
</dbReference>
<dbReference type="Pfam" id="PF07690">
    <property type="entry name" value="MFS_1"/>
    <property type="match status" value="1"/>
</dbReference>
<dbReference type="InterPro" id="IPR050189">
    <property type="entry name" value="MFS_Efflux_Transporters"/>
</dbReference>
<comment type="subcellular location">
    <subcellularLocation>
        <location evidence="1">Cell membrane</location>
        <topology evidence="1">Multi-pass membrane protein</topology>
    </subcellularLocation>
</comment>
<organism evidence="7 8">
    <name type="scientific">Streptococcus agalactiae</name>
    <dbReference type="NCBI Taxonomy" id="1311"/>
    <lineage>
        <taxon>Bacteria</taxon>
        <taxon>Bacillati</taxon>
        <taxon>Bacillota</taxon>
        <taxon>Bacilli</taxon>
        <taxon>Lactobacillales</taxon>
        <taxon>Streptococcaceae</taxon>
        <taxon>Streptococcus</taxon>
    </lineage>
</organism>
<dbReference type="GO" id="GO:0022857">
    <property type="term" value="F:transmembrane transporter activity"/>
    <property type="evidence" value="ECO:0007669"/>
    <property type="project" value="InterPro"/>
</dbReference>
<proteinExistence type="predicted"/>
<dbReference type="PROSITE" id="PS50850">
    <property type="entry name" value="MFS"/>
    <property type="match status" value="1"/>
</dbReference>
<dbReference type="AlphaFoldDB" id="A0A0E1EJK0"/>
<comment type="caution">
    <text evidence="7">The sequence shown here is derived from an EMBL/GenBank/DDBJ whole genome shotgun (WGS) entry which is preliminary data.</text>
</comment>
<dbReference type="InterPro" id="IPR011701">
    <property type="entry name" value="MFS"/>
</dbReference>
<accession>A0A0E1EJK0</accession>
<evidence type="ECO:0000256" key="6">
    <source>
        <dbReference type="ARBA" id="ARBA00023136"/>
    </source>
</evidence>
<dbReference type="KEGG" id="sage:EN72_09950"/>
<dbReference type="PANTHER" id="PTHR43124">
    <property type="entry name" value="PURINE EFFLUX PUMP PBUE"/>
    <property type="match status" value="1"/>
</dbReference>
<dbReference type="RefSeq" id="WP_000689137.1">
    <property type="nucleotide sequence ID" value="NZ_BCNJ01000003.1"/>
</dbReference>
<evidence type="ECO:0000256" key="5">
    <source>
        <dbReference type="ARBA" id="ARBA00022989"/>
    </source>
</evidence>
<keyword evidence="6" id="KW-0472">Membrane</keyword>
<keyword evidence="4" id="KW-0812">Transmembrane</keyword>
<dbReference type="EMBL" id="MAWT01000022">
    <property type="protein sequence ID" value="OCM71576.1"/>
    <property type="molecule type" value="Genomic_DNA"/>
</dbReference>
<evidence type="ECO:0000313" key="7">
    <source>
        <dbReference type="EMBL" id="OCM71576.1"/>
    </source>
</evidence>
<name>A0A0E1EJK0_STRAG</name>
<evidence type="ECO:0000256" key="2">
    <source>
        <dbReference type="ARBA" id="ARBA00022448"/>
    </source>
</evidence>
<evidence type="ECO:0000313" key="8">
    <source>
        <dbReference type="Proteomes" id="UP000093122"/>
    </source>
</evidence>
<evidence type="ECO:0000256" key="3">
    <source>
        <dbReference type="ARBA" id="ARBA00022475"/>
    </source>
</evidence>
<keyword evidence="2" id="KW-0813">Transport</keyword>
<dbReference type="SUPFAM" id="SSF103473">
    <property type="entry name" value="MFS general substrate transporter"/>
    <property type="match status" value="1"/>
</dbReference>
<gene>
    <name evidence="7" type="ORF">AX245_10245</name>
</gene>
<dbReference type="GO" id="GO:0005886">
    <property type="term" value="C:plasma membrane"/>
    <property type="evidence" value="ECO:0007669"/>
    <property type="project" value="UniProtKB-SubCell"/>
</dbReference>
<reference evidence="7 8" key="1">
    <citation type="journal article" date="2016" name="Sci. Rep.">
        <title>Serotype IV Streptococcus agalactiae ST-452 has arisen from large genomic recombination events between CC23 and the hypervirulent CC17 lineages.</title>
        <authorList>
            <person name="Campisi E."/>
            <person name="Rinaudo C.D."/>
            <person name="Donati C."/>
            <person name="Barucco M."/>
            <person name="Torricelli G."/>
            <person name="Edwards M.S."/>
            <person name="Baker C.J."/>
            <person name="Margarit I."/>
            <person name="Rosini R."/>
        </authorList>
    </citation>
    <scope>NUCLEOTIDE SEQUENCE [LARGE SCALE GENOMIC DNA]</scope>
    <source>
        <strain evidence="7 8">CZ-PW-140</strain>
    </source>
</reference>
<evidence type="ECO:0000256" key="4">
    <source>
        <dbReference type="ARBA" id="ARBA00022692"/>
    </source>
</evidence>
<dbReference type="Proteomes" id="UP000093122">
    <property type="component" value="Unassembled WGS sequence"/>
</dbReference>